<dbReference type="EC" id="1.5.1.2" evidence="1"/>
<proteinExistence type="predicted"/>
<keyword evidence="1" id="KW-0560">Oxidoreductase</keyword>
<protein>
    <submittedName>
        <fullName evidence="1">Pyrroline-5-carboxylate reductase</fullName>
        <ecNumber evidence="1">1.5.1.2</ecNumber>
    </submittedName>
</protein>
<evidence type="ECO:0000313" key="2">
    <source>
        <dbReference type="Proteomes" id="UP000315423"/>
    </source>
</evidence>
<dbReference type="EMBL" id="QYBA01000255">
    <property type="protein sequence ID" value="TKY91132.1"/>
    <property type="molecule type" value="Genomic_DNA"/>
</dbReference>
<dbReference type="Proteomes" id="UP000315423">
    <property type="component" value="Unassembled WGS sequence"/>
</dbReference>
<reference evidence="1" key="1">
    <citation type="submission" date="2018-09" db="EMBL/GenBank/DDBJ databases">
        <title>A genomic encyclopedia of anaerobic methanotrophic archaea.</title>
        <authorList>
            <person name="Skennerton C.T."/>
            <person name="Chadwick G.L."/>
            <person name="Laso-Perez R."/>
            <person name="Leu A.O."/>
            <person name="Speth D.R."/>
            <person name="Yu H."/>
            <person name="Morgan-Lang C."/>
            <person name="Hatzenpichler R."/>
            <person name="Goudeau D."/>
            <person name="Malmstrom R."/>
            <person name="Woyke T."/>
            <person name="Hallam S."/>
            <person name="Tyson G.W."/>
            <person name="Wegener G."/>
            <person name="Boetius A."/>
            <person name="Orphan V.J."/>
        </authorList>
    </citation>
    <scope>NUCLEOTIDE SEQUENCE</scope>
    <source>
        <strain evidence="1">CONS3730D10UFb2</strain>
    </source>
</reference>
<gene>
    <name evidence="1" type="ORF">C5S46_07425</name>
</gene>
<organism evidence="1 2">
    <name type="scientific">Candidatus Methanomarinus sp</name>
    <dbReference type="NCBI Taxonomy" id="3386244"/>
    <lineage>
        <taxon>Archaea</taxon>
        <taxon>Methanobacteriati</taxon>
        <taxon>Methanobacteriota</taxon>
        <taxon>Stenosarchaea group</taxon>
        <taxon>Methanomicrobia</taxon>
        <taxon>Methanosarcinales</taxon>
        <taxon>ANME-2 cluster</taxon>
        <taxon>Candidatus Methanocomedenaceae</taxon>
        <taxon>Candidatus Methanomarinus</taxon>
    </lineage>
</organism>
<name>A0AC61S980_9EURY</name>
<evidence type="ECO:0000313" key="1">
    <source>
        <dbReference type="EMBL" id="TKY91132.1"/>
    </source>
</evidence>
<accession>A0AC61S980</accession>
<comment type="caution">
    <text evidence="1">The sequence shown here is derived from an EMBL/GenBank/DDBJ whole genome shotgun (WGS) entry which is preliminary data.</text>
</comment>
<sequence>MENKTIGFIGTGKMGEALIKGIVRADLVERSDICASDIDTIKLDLMHEELGISTSTDNRVVLEKADTIILAIKPQIIHHVLQGIKDSVTKKHLFISIAAGVSTDNLAEELPSGTRIVRVMPNICATVGEAASAICPGSAADDSDVETARWILNAVGRTVVVEEHLMDAVTGLSGSGPAFVFVVIRALADGGVHQGLDRATAQTLAAQTVLGAARMVLDLGQHPGELKDMVSSPAGTTIHGIEALEKGQVRAGLMSAVIAASRRSTELGN</sequence>